<reference evidence="1 2" key="1">
    <citation type="journal article" date="2018" name="ACS Chem. Biol.">
        <title>Ketoreductase domain dysfunction expands chemodiversity: malyngamide biosynthesis in the cyanobacterium Okeania hirsuta.</title>
        <authorList>
            <person name="Moss N.A."/>
            <person name="Leao T."/>
            <person name="Rankin M."/>
            <person name="McCullough T.M."/>
            <person name="Qu P."/>
            <person name="Korobeynikov A."/>
            <person name="Smith J.L."/>
            <person name="Gerwick L."/>
            <person name="Gerwick W.H."/>
        </authorList>
    </citation>
    <scope>NUCLEOTIDE SEQUENCE [LARGE SCALE GENOMIC DNA]</scope>
    <source>
        <strain evidence="1 2">PAB10Feb10-1</strain>
    </source>
</reference>
<comment type="caution">
    <text evidence="1">The sequence shown here is derived from an EMBL/GenBank/DDBJ whole genome shotgun (WGS) entry which is preliminary data.</text>
</comment>
<dbReference type="OrthoDB" id="465276at2"/>
<evidence type="ECO:0000313" key="1">
    <source>
        <dbReference type="EMBL" id="RQH50252.1"/>
    </source>
</evidence>
<organism evidence="1 2">
    <name type="scientific">Okeania hirsuta</name>
    <dbReference type="NCBI Taxonomy" id="1458930"/>
    <lineage>
        <taxon>Bacteria</taxon>
        <taxon>Bacillati</taxon>
        <taxon>Cyanobacteriota</taxon>
        <taxon>Cyanophyceae</taxon>
        <taxon>Oscillatoriophycideae</taxon>
        <taxon>Oscillatoriales</taxon>
        <taxon>Microcoleaceae</taxon>
        <taxon>Okeania</taxon>
    </lineage>
</organism>
<gene>
    <name evidence="1" type="ORF">D5R40_06390</name>
</gene>
<sequence>MGGGRKAPLLQASYKLFLIWFYFKCYPTFDVPGVLFDLHRSRAHRMDVKTTAIALRVL</sequence>
<protein>
    <submittedName>
        <fullName evidence="1">Transposase family protein</fullName>
    </submittedName>
</protein>
<evidence type="ECO:0000313" key="2">
    <source>
        <dbReference type="Proteomes" id="UP000269154"/>
    </source>
</evidence>
<dbReference type="AlphaFoldDB" id="A0A3N6PZS6"/>
<name>A0A3N6PZS6_9CYAN</name>
<accession>A0A3N6PZS6</accession>
<dbReference type="Proteomes" id="UP000269154">
    <property type="component" value="Unassembled WGS sequence"/>
</dbReference>
<proteinExistence type="predicted"/>
<dbReference type="EMBL" id="RCBY01000023">
    <property type="protein sequence ID" value="RQH50252.1"/>
    <property type="molecule type" value="Genomic_DNA"/>
</dbReference>
<keyword evidence="2" id="KW-1185">Reference proteome</keyword>